<dbReference type="PANTHER" id="PTHR31303">
    <property type="entry name" value="CTP-DEPENDENT DIACYLGLYCEROL KINASE 1"/>
    <property type="match status" value="1"/>
</dbReference>
<evidence type="ECO:0000256" key="1">
    <source>
        <dbReference type="SAM" id="Phobius"/>
    </source>
</evidence>
<comment type="caution">
    <text evidence="2">The sequence shown here is derived from an EMBL/GenBank/DDBJ whole genome shotgun (WGS) entry which is preliminary data.</text>
</comment>
<dbReference type="PANTHER" id="PTHR31303:SF1">
    <property type="entry name" value="CTP-DEPENDENT DIACYLGLYCEROL KINASE 1"/>
    <property type="match status" value="1"/>
</dbReference>
<keyword evidence="3" id="KW-1185">Reference proteome</keyword>
<dbReference type="GO" id="GO:0016779">
    <property type="term" value="F:nucleotidyltransferase activity"/>
    <property type="evidence" value="ECO:0007669"/>
    <property type="project" value="UniProtKB-KW"/>
</dbReference>
<reference evidence="3" key="1">
    <citation type="journal article" date="2022" name="Microbiol. Resour. Announc.">
        <title>Draft Genome Sequence of a Methanogenic Archaeon from West Spitsbergen Permafrost.</title>
        <authorList>
            <person name="Trubitsyn V."/>
            <person name="Rivkina E."/>
            <person name="Shcherbakova V."/>
        </authorList>
    </citation>
    <scope>NUCLEOTIDE SEQUENCE [LARGE SCALE GENOMIC DNA]</scope>
    <source>
        <strain evidence="3">VT</strain>
    </source>
</reference>
<feature type="transmembrane region" description="Helical" evidence="1">
    <location>
        <begin position="70"/>
        <end position="85"/>
    </location>
</feature>
<proteinExistence type="predicted"/>
<feature type="transmembrane region" description="Helical" evidence="1">
    <location>
        <begin position="169"/>
        <end position="185"/>
    </location>
</feature>
<protein>
    <submittedName>
        <fullName evidence="2">Phosphatidate cytidylyltransferase</fullName>
    </submittedName>
</protein>
<feature type="transmembrane region" description="Helical" evidence="1">
    <location>
        <begin position="91"/>
        <end position="109"/>
    </location>
</feature>
<organism evidence="2 3">
    <name type="scientific">Methanobacterium spitsbergense</name>
    <dbReference type="NCBI Taxonomy" id="2874285"/>
    <lineage>
        <taxon>Archaea</taxon>
        <taxon>Methanobacteriati</taxon>
        <taxon>Methanobacteriota</taxon>
        <taxon>Methanomada group</taxon>
        <taxon>Methanobacteria</taxon>
        <taxon>Methanobacteriales</taxon>
        <taxon>Methanobacteriaceae</taxon>
        <taxon>Methanobacterium</taxon>
    </lineage>
</organism>
<dbReference type="RefSeq" id="WP_223790646.1">
    <property type="nucleotide sequence ID" value="NZ_JAIOUQ010000003.1"/>
</dbReference>
<evidence type="ECO:0000313" key="2">
    <source>
        <dbReference type="EMBL" id="MBZ2165010.1"/>
    </source>
</evidence>
<evidence type="ECO:0000313" key="3">
    <source>
        <dbReference type="Proteomes" id="UP000825933"/>
    </source>
</evidence>
<keyword evidence="1" id="KW-1133">Transmembrane helix</keyword>
<name>A0A8T5UUZ6_9EURY</name>
<dbReference type="Proteomes" id="UP000825933">
    <property type="component" value="Unassembled WGS sequence"/>
</dbReference>
<gene>
    <name evidence="2" type="ORF">K8N75_02975</name>
</gene>
<dbReference type="InterPro" id="IPR037997">
    <property type="entry name" value="Dgk1-like"/>
</dbReference>
<keyword evidence="2" id="KW-0548">Nucleotidyltransferase</keyword>
<keyword evidence="1" id="KW-0472">Membrane</keyword>
<feature type="transmembrane region" description="Helical" evidence="1">
    <location>
        <begin position="130"/>
        <end position="157"/>
    </location>
</feature>
<keyword evidence="2" id="KW-0808">Transferase</keyword>
<sequence length="186" mass="20674">MDREVLRQLIHASGIFILVLGLFLNPTVLILLCMILIICAEMIFILDKYRHIPFFSTILGRCKRRDDERGFLYFFIGIILTLYFFGFNMAIASSGILMLLIGDSASTLIGRKYGKHKLPFNNSKTVEGSLAFFIVGLLSALTLLPIVPSMVGALVGTLTEAYSPIDDNIPIPIISALAITVVIYWI</sequence>
<accession>A0A8T5UUZ6</accession>
<dbReference type="GO" id="GO:0004143">
    <property type="term" value="F:ATP-dependent diacylglycerol kinase activity"/>
    <property type="evidence" value="ECO:0007669"/>
    <property type="project" value="InterPro"/>
</dbReference>
<keyword evidence="1" id="KW-0812">Transmembrane</keyword>
<dbReference type="AlphaFoldDB" id="A0A8T5UUZ6"/>
<dbReference type="EMBL" id="JAIOUQ010000003">
    <property type="protein sequence ID" value="MBZ2165010.1"/>
    <property type="molecule type" value="Genomic_DNA"/>
</dbReference>